<dbReference type="PANTHER" id="PTHR43566:SF1">
    <property type="entry name" value="AAA+ ATPASE DOMAIN-CONTAINING PROTEIN"/>
    <property type="match status" value="1"/>
</dbReference>
<sequence>DIYQKGGDSLAGRYFLFHLWPFTMSELGRRNLTIDDFLANPLQISMENSETLKEKWVRLSKLSGFPEPYLANRMATYRRWSNTYSNQLIREDIRDLTGIKSVGDMETLYFLLPSKVGSPLSIPSLTTDLKVSYNSVRGWLAVFERFFLIFSIPPWTERIARAIQKERKIYLWDVPRIEDSAARFENMVAMELWRAVTNWNDLGYGQFTLHFIKNKEQQEVDFLIANRHKPVVVVEAKISETQPSSPLKKFQ</sequence>
<gene>
    <name evidence="2" type="ORF">S01H1_64516</name>
</gene>
<name>X0WH02_9ZZZZ</name>
<reference evidence="2" key="1">
    <citation type="journal article" date="2014" name="Front. Microbiol.">
        <title>High frequency of phylogenetically diverse reductive dehalogenase-homologous genes in deep subseafloor sedimentary metagenomes.</title>
        <authorList>
            <person name="Kawai M."/>
            <person name="Futagami T."/>
            <person name="Toyoda A."/>
            <person name="Takaki Y."/>
            <person name="Nishi S."/>
            <person name="Hori S."/>
            <person name="Arai W."/>
            <person name="Tsubouchi T."/>
            <person name="Morono Y."/>
            <person name="Uchiyama I."/>
            <person name="Ito T."/>
            <person name="Fujiyama A."/>
            <person name="Inagaki F."/>
            <person name="Takami H."/>
        </authorList>
    </citation>
    <scope>NUCLEOTIDE SEQUENCE</scope>
    <source>
        <strain evidence="2">Expedition CK06-06</strain>
    </source>
</reference>
<comment type="caution">
    <text evidence="2">The sequence shown here is derived from an EMBL/GenBank/DDBJ whole genome shotgun (WGS) entry which is preliminary data.</text>
</comment>
<dbReference type="AlphaFoldDB" id="X0WH02"/>
<accession>X0WH02</accession>
<evidence type="ECO:0000259" key="1">
    <source>
        <dbReference type="Pfam" id="PF13635"/>
    </source>
</evidence>
<dbReference type="PANTHER" id="PTHR43566">
    <property type="entry name" value="CONSERVED PROTEIN"/>
    <property type="match status" value="1"/>
</dbReference>
<evidence type="ECO:0000313" key="2">
    <source>
        <dbReference type="EMBL" id="GAG29945.1"/>
    </source>
</evidence>
<proteinExistence type="predicted"/>
<organism evidence="2">
    <name type="scientific">marine sediment metagenome</name>
    <dbReference type="NCBI Taxonomy" id="412755"/>
    <lineage>
        <taxon>unclassified sequences</taxon>
        <taxon>metagenomes</taxon>
        <taxon>ecological metagenomes</taxon>
    </lineage>
</organism>
<feature type="domain" description="DUF4143" evidence="1">
    <location>
        <begin position="91"/>
        <end position="238"/>
    </location>
</feature>
<protein>
    <recommendedName>
        <fullName evidence="1">DUF4143 domain-containing protein</fullName>
    </recommendedName>
</protein>
<dbReference type="EMBL" id="BARS01042532">
    <property type="protein sequence ID" value="GAG29945.1"/>
    <property type="molecule type" value="Genomic_DNA"/>
</dbReference>
<feature type="non-terminal residue" evidence="2">
    <location>
        <position position="1"/>
    </location>
</feature>
<dbReference type="InterPro" id="IPR025420">
    <property type="entry name" value="DUF4143"/>
</dbReference>
<dbReference type="Pfam" id="PF13635">
    <property type="entry name" value="DUF4143"/>
    <property type="match status" value="1"/>
</dbReference>
<feature type="non-terminal residue" evidence="2">
    <location>
        <position position="251"/>
    </location>
</feature>